<accession>A0A0N4VK61</accession>
<dbReference type="Gene3D" id="2.60.40.200">
    <property type="entry name" value="Superoxide dismutase, copper/zinc binding domain"/>
    <property type="match status" value="1"/>
</dbReference>
<keyword evidence="3" id="KW-1185">Reference proteome</keyword>
<proteinExistence type="predicted"/>
<dbReference type="EMBL" id="UXUI01010948">
    <property type="protein sequence ID" value="VDD95806.1"/>
    <property type="molecule type" value="Genomic_DNA"/>
</dbReference>
<dbReference type="GO" id="GO:0005507">
    <property type="term" value="F:copper ion binding"/>
    <property type="evidence" value="ECO:0007669"/>
    <property type="project" value="InterPro"/>
</dbReference>
<dbReference type="SUPFAM" id="SSF49329">
    <property type="entry name" value="Cu,Zn superoxide dismutase-like"/>
    <property type="match status" value="1"/>
</dbReference>
<dbReference type="STRING" id="51028.A0A0N4VK61"/>
<dbReference type="InterPro" id="IPR036423">
    <property type="entry name" value="SOD-like_Cu/Zn_dom_sf"/>
</dbReference>
<reference evidence="4" key="1">
    <citation type="submission" date="2017-02" db="UniProtKB">
        <authorList>
            <consortium name="WormBaseParasite"/>
        </authorList>
    </citation>
    <scope>IDENTIFICATION</scope>
</reference>
<dbReference type="InterPro" id="IPR001424">
    <property type="entry name" value="SOD_Cu_Zn_dom"/>
</dbReference>
<sequence>MKTVRARAYVFRASQDLTQPLQNIGTIDFAQYGGYVKINGTLSGLPQGPHGFHIHEKGDIANSCLNAGPHFNPTQQVHGGQHDAIRHVGDLGNIEVPVRFISSHLFRSTKFN</sequence>
<dbReference type="AlphaFoldDB" id="A0A0N4VK61"/>
<dbReference type="WBParaSite" id="EVEC_0001124301-mRNA-1">
    <property type="protein sequence ID" value="EVEC_0001124301-mRNA-1"/>
    <property type="gene ID" value="EVEC_0001124301"/>
</dbReference>
<name>A0A0N4VK61_ENTVE</name>
<evidence type="ECO:0000313" key="4">
    <source>
        <dbReference type="WBParaSite" id="EVEC_0001124301-mRNA-1"/>
    </source>
</evidence>
<dbReference type="PROSITE" id="PS00087">
    <property type="entry name" value="SOD_CU_ZN_1"/>
    <property type="match status" value="1"/>
</dbReference>
<dbReference type="Pfam" id="PF00080">
    <property type="entry name" value="Sod_Cu"/>
    <property type="match status" value="1"/>
</dbReference>
<protein>
    <submittedName>
        <fullName evidence="4">Superoxide dismutase</fullName>
    </submittedName>
</protein>
<evidence type="ECO:0000313" key="3">
    <source>
        <dbReference type="Proteomes" id="UP000274131"/>
    </source>
</evidence>
<dbReference type="PRINTS" id="PR00068">
    <property type="entry name" value="CUZNDISMTASE"/>
</dbReference>
<dbReference type="InterPro" id="IPR018152">
    <property type="entry name" value="SOD_Cu/Zn_BS"/>
</dbReference>
<evidence type="ECO:0000259" key="1">
    <source>
        <dbReference type="Pfam" id="PF00080"/>
    </source>
</evidence>
<dbReference type="InterPro" id="IPR024134">
    <property type="entry name" value="SOD_Cu/Zn_/chaperone"/>
</dbReference>
<evidence type="ECO:0000313" key="2">
    <source>
        <dbReference type="EMBL" id="VDD95806.1"/>
    </source>
</evidence>
<dbReference type="OrthoDB" id="2015551at2759"/>
<dbReference type="PANTHER" id="PTHR10003">
    <property type="entry name" value="SUPEROXIDE DISMUTASE CU-ZN -RELATED"/>
    <property type="match status" value="1"/>
</dbReference>
<organism evidence="4">
    <name type="scientific">Enterobius vermicularis</name>
    <name type="common">Human pinworm</name>
    <dbReference type="NCBI Taxonomy" id="51028"/>
    <lineage>
        <taxon>Eukaryota</taxon>
        <taxon>Metazoa</taxon>
        <taxon>Ecdysozoa</taxon>
        <taxon>Nematoda</taxon>
        <taxon>Chromadorea</taxon>
        <taxon>Rhabditida</taxon>
        <taxon>Spirurina</taxon>
        <taxon>Oxyuridomorpha</taxon>
        <taxon>Oxyuroidea</taxon>
        <taxon>Oxyuridae</taxon>
        <taxon>Enterobius</taxon>
    </lineage>
</organism>
<dbReference type="Proteomes" id="UP000274131">
    <property type="component" value="Unassembled WGS sequence"/>
</dbReference>
<reference evidence="2 3" key="2">
    <citation type="submission" date="2018-10" db="EMBL/GenBank/DDBJ databases">
        <authorList>
            <consortium name="Pathogen Informatics"/>
        </authorList>
    </citation>
    <scope>NUCLEOTIDE SEQUENCE [LARGE SCALE GENOMIC DNA]</scope>
</reference>
<feature type="domain" description="Superoxide dismutase copper/zinc binding" evidence="1">
    <location>
        <begin position="25"/>
        <end position="96"/>
    </location>
</feature>
<dbReference type="GO" id="GO:0006801">
    <property type="term" value="P:superoxide metabolic process"/>
    <property type="evidence" value="ECO:0007669"/>
    <property type="project" value="InterPro"/>
</dbReference>
<gene>
    <name evidence="2" type="ORF">EVEC_LOCUS10557</name>
</gene>